<evidence type="ECO:0000256" key="5">
    <source>
        <dbReference type="SAM" id="MobiDB-lite"/>
    </source>
</evidence>
<dbReference type="InterPro" id="IPR048333">
    <property type="entry name" value="HA2_WH"/>
</dbReference>
<dbReference type="PANTHER" id="PTHR18934:SF99">
    <property type="entry name" value="ATP-DEPENDENT RNA HELICASE DHX37-RELATED"/>
    <property type="match status" value="1"/>
</dbReference>
<dbReference type="STRING" id="320771.Cflav_PD5827"/>
<dbReference type="SMART" id="SM00490">
    <property type="entry name" value="HELICc"/>
    <property type="match status" value="1"/>
</dbReference>
<comment type="caution">
    <text evidence="8">The sequence shown here is derived from an EMBL/GenBank/DDBJ whole genome shotgun (WGS) entry which is preliminary data.</text>
</comment>
<dbReference type="InterPro" id="IPR011545">
    <property type="entry name" value="DEAD/DEAH_box_helicase_dom"/>
</dbReference>
<dbReference type="Pfam" id="PF04408">
    <property type="entry name" value="WHD_HA2"/>
    <property type="match status" value="1"/>
</dbReference>
<dbReference type="Pfam" id="PF00270">
    <property type="entry name" value="DEAD"/>
    <property type="match status" value="1"/>
</dbReference>
<evidence type="ECO:0000256" key="2">
    <source>
        <dbReference type="ARBA" id="ARBA00022801"/>
    </source>
</evidence>
<dbReference type="GO" id="GO:0016787">
    <property type="term" value="F:hydrolase activity"/>
    <property type="evidence" value="ECO:0007669"/>
    <property type="project" value="UniProtKB-KW"/>
</dbReference>
<dbReference type="EMBL" id="ABOX02000002">
    <property type="protein sequence ID" value="EEF63192.1"/>
    <property type="molecule type" value="Genomic_DNA"/>
</dbReference>
<feature type="region of interest" description="Disordered" evidence="5">
    <location>
        <begin position="389"/>
        <end position="410"/>
    </location>
</feature>
<keyword evidence="9" id="KW-1185">Reference proteome</keyword>
<dbReference type="Pfam" id="PF21010">
    <property type="entry name" value="HA2_C"/>
    <property type="match status" value="1"/>
</dbReference>
<proteinExistence type="predicted"/>
<organism evidence="8 9">
    <name type="scientific">Pedosphaera parvula (strain Ellin514)</name>
    <dbReference type="NCBI Taxonomy" id="320771"/>
    <lineage>
        <taxon>Bacteria</taxon>
        <taxon>Pseudomonadati</taxon>
        <taxon>Verrucomicrobiota</taxon>
        <taxon>Pedosphaerae</taxon>
        <taxon>Pedosphaerales</taxon>
        <taxon>Pedosphaeraceae</taxon>
        <taxon>Pedosphaera</taxon>
    </lineage>
</organism>
<name>B9XB07_PEDPL</name>
<evidence type="ECO:0000259" key="6">
    <source>
        <dbReference type="PROSITE" id="PS51192"/>
    </source>
</evidence>
<dbReference type="PROSITE" id="PS51192">
    <property type="entry name" value="HELICASE_ATP_BIND_1"/>
    <property type="match status" value="1"/>
</dbReference>
<keyword evidence="3 8" id="KW-0347">Helicase</keyword>
<gene>
    <name evidence="8" type="ORF">Cflav_PD5827</name>
</gene>
<dbReference type="InterPro" id="IPR001650">
    <property type="entry name" value="Helicase_C-like"/>
</dbReference>
<dbReference type="Pfam" id="PF00271">
    <property type="entry name" value="Helicase_C"/>
    <property type="match status" value="1"/>
</dbReference>
<accession>B9XB07</accession>
<reference evidence="8 9" key="1">
    <citation type="journal article" date="2011" name="J. Bacteriol.">
        <title>Genome sequence of 'Pedosphaera parvula' Ellin514, an aerobic Verrucomicrobial isolate from pasture soil.</title>
        <authorList>
            <person name="Kant R."/>
            <person name="van Passel M.W."/>
            <person name="Sangwan P."/>
            <person name="Palva A."/>
            <person name="Lucas S."/>
            <person name="Copeland A."/>
            <person name="Lapidus A."/>
            <person name="Glavina Del Rio T."/>
            <person name="Dalin E."/>
            <person name="Tice H."/>
            <person name="Bruce D."/>
            <person name="Goodwin L."/>
            <person name="Pitluck S."/>
            <person name="Chertkov O."/>
            <person name="Larimer F.W."/>
            <person name="Land M.L."/>
            <person name="Hauser L."/>
            <person name="Brettin T.S."/>
            <person name="Detter J.C."/>
            <person name="Han S."/>
            <person name="de Vos W.M."/>
            <person name="Janssen P.H."/>
            <person name="Smidt H."/>
        </authorList>
    </citation>
    <scope>NUCLEOTIDE SEQUENCE [LARGE SCALE GENOMIC DNA]</scope>
    <source>
        <strain evidence="8 9">Ellin514</strain>
    </source>
</reference>
<dbReference type="SUPFAM" id="SSF52540">
    <property type="entry name" value="P-loop containing nucleoside triphosphate hydrolases"/>
    <property type="match status" value="1"/>
</dbReference>
<dbReference type="NCBIfam" id="TIGR01967">
    <property type="entry name" value="DEAH_box_HrpA"/>
    <property type="match status" value="1"/>
</dbReference>
<dbReference type="SMART" id="SM00487">
    <property type="entry name" value="DEXDc"/>
    <property type="match status" value="1"/>
</dbReference>
<dbReference type="InterPro" id="IPR011709">
    <property type="entry name" value="DEAD-box_helicase_OB_fold"/>
</dbReference>
<dbReference type="Proteomes" id="UP000003688">
    <property type="component" value="Unassembled WGS sequence"/>
</dbReference>
<evidence type="ECO:0000256" key="3">
    <source>
        <dbReference type="ARBA" id="ARBA00022806"/>
    </source>
</evidence>
<keyword evidence="2" id="KW-0378">Hydrolase</keyword>
<dbReference type="PANTHER" id="PTHR18934">
    <property type="entry name" value="ATP-DEPENDENT RNA HELICASE"/>
    <property type="match status" value="1"/>
</dbReference>
<feature type="domain" description="Helicase C-terminal" evidence="7">
    <location>
        <begin position="282"/>
        <end position="453"/>
    </location>
</feature>
<dbReference type="InterPro" id="IPR010222">
    <property type="entry name" value="RNA_helicase_HrpA"/>
</dbReference>
<dbReference type="GO" id="GO:0003724">
    <property type="term" value="F:RNA helicase activity"/>
    <property type="evidence" value="ECO:0007669"/>
    <property type="project" value="InterPro"/>
</dbReference>
<dbReference type="CDD" id="cd18791">
    <property type="entry name" value="SF2_C_RHA"/>
    <property type="match status" value="1"/>
</dbReference>
<dbReference type="InterPro" id="IPR014001">
    <property type="entry name" value="Helicase_ATP-bd"/>
</dbReference>
<evidence type="ECO:0000256" key="4">
    <source>
        <dbReference type="ARBA" id="ARBA00022840"/>
    </source>
</evidence>
<sequence>MFAYTVWTGMNDARIEEIKNLLPKAMTPDWVRLGSRLVRLLKDQHHPDAHNSILNRLLEQARASVELRERRRSQLPRIDYPPSLPISASRNEIVTAIRSNQVIVIAGETGSGKTTQIPKMCLEAGLGIEAKIGCTQPRRVAALSISRRIAEELNVTWGKEVGCKIRFDDRSSSDTYIKMMTDGILLAETQGDPLLSEYNAIIIDEAHERSLNIDFLLGYLKGLLAKRPDLKLIITSATIDTEAFSRAFNNAPIIEVSGRTFPVEVIYAPFDAASEESGDLTFIDAAVSATEKSMYESGDGDILIFMPGERDIRETSDQIEGRFGNDADVIPLYGRLSSGDQQRVFAPSSRRKIVIATNIAETSLTIPGIRYVIDAGLARISRYNSRTRTKRLPVEPVSQSSANQRKGRSGRVQNGICIRLYSEEDFNARPPFTQPEIQRANLAEVILRMKAFRLGEIESFPFLNPPTPAAIDNGYKLLQELGALDENRDLTPLGRDLARLPIDPTLGRMLLQSQREHATQELLIIAAGLSIQDPRERPLDQKSAADAAHKRFLDPQSDFLALLNIWNAVHDQWDKLRTQNQRRKFCKANFLSYTRMREWQDLYTQLHDALDDIRTLKLNESNAAYDAIHRSILAGLLGHVATKAERNLYKATGNRQLTVFPGSVLYDRTEKPKKPSPSQPRTQPKPRASNQPQWIVAGEIVETSQLFARTVAGIDPLWILQIAPHLCKLTHHNPHWSANSGRVLADEKVSLYGMEIHNRRVVYGNINPKEATDIFIRSALVEENLFPEPPRNRHEQDDVLAKSTPQMLASIAAEKEKPPARYQFLENNRQVRQKIETWQTRMRRHDLADLDKAMCEFYARRIENVSSLHELNRLLRDHPEPGYLCVTEADLIGDQELKFDAEAFPDSVSLANQPVALSYAYAPGEEMDGVTLKLPLSLVESVSPASTEWAVPGLRESLVSELLRALPKTIRRELMPFPPKVAEITRDLRPTGKSLKQDLANFIKERYHIEVSPTDWPSDALPQHLRPRIEIVGNDHKTLGAGRDLSQLREQFQNVKVKPVGAPPAWKSAAAKWERFGRTGWTFGDLPERITVSEGEVVPVYGWPGLQVEENHVNVHLFPSQDTARRASLTGVQRLVELALQKDLAWLQKDLRGFSRFQPLLPPGGVEELQESAFENLKRFILPREPLPALTENHFNLAVNQVKSRIPGLASQLIDRLGNIFQLRQDVLRRVGPASTAITKGPQTLTDLKHLGAKPTAANSTASLANELEALFPKRFLESVPYEQLAHYPRYLKALHTRAERAKLNPLKDQERSRQLAPYQEALRKFQSSQSKSPEAQKQIEEFRWLVEEFKVSIFAQELGTAVPVSAKRLDQELERVRQIVA</sequence>
<keyword evidence="4" id="KW-0067">ATP-binding</keyword>
<dbReference type="Pfam" id="PF07717">
    <property type="entry name" value="OB_NTP_bind"/>
    <property type="match status" value="1"/>
</dbReference>
<dbReference type="InterPro" id="IPR007502">
    <property type="entry name" value="Helicase-assoc_dom"/>
</dbReference>
<evidence type="ECO:0000256" key="1">
    <source>
        <dbReference type="ARBA" id="ARBA00022741"/>
    </source>
</evidence>
<evidence type="ECO:0000313" key="8">
    <source>
        <dbReference type="EMBL" id="EEF63192.1"/>
    </source>
</evidence>
<dbReference type="Pfam" id="PF11898">
    <property type="entry name" value="DUF3418"/>
    <property type="match status" value="1"/>
</dbReference>
<dbReference type="InterPro" id="IPR024590">
    <property type="entry name" value="HrpA_C"/>
</dbReference>
<evidence type="ECO:0000313" key="9">
    <source>
        <dbReference type="Proteomes" id="UP000003688"/>
    </source>
</evidence>
<dbReference type="GO" id="GO:0003723">
    <property type="term" value="F:RNA binding"/>
    <property type="evidence" value="ECO:0007669"/>
    <property type="project" value="TreeGrafter"/>
</dbReference>
<feature type="region of interest" description="Disordered" evidence="5">
    <location>
        <begin position="667"/>
        <end position="692"/>
    </location>
</feature>
<dbReference type="Gene3D" id="3.40.50.300">
    <property type="entry name" value="P-loop containing nucleotide triphosphate hydrolases"/>
    <property type="match status" value="2"/>
</dbReference>
<dbReference type="PROSITE" id="PS51194">
    <property type="entry name" value="HELICASE_CTER"/>
    <property type="match status" value="1"/>
</dbReference>
<dbReference type="FunFam" id="1.20.120.1080:FF:000005">
    <property type="entry name" value="ATP-dependent helicase HrpA"/>
    <property type="match status" value="1"/>
</dbReference>
<dbReference type="Gene3D" id="1.20.120.1080">
    <property type="match status" value="1"/>
</dbReference>
<dbReference type="SMART" id="SM00847">
    <property type="entry name" value="HA2"/>
    <property type="match status" value="1"/>
</dbReference>
<feature type="domain" description="Helicase ATP-binding" evidence="6">
    <location>
        <begin position="94"/>
        <end position="257"/>
    </location>
</feature>
<keyword evidence="1" id="KW-0547">Nucleotide-binding</keyword>
<dbReference type="InterPro" id="IPR027417">
    <property type="entry name" value="P-loop_NTPase"/>
</dbReference>
<dbReference type="GO" id="GO:0005524">
    <property type="term" value="F:ATP binding"/>
    <property type="evidence" value="ECO:0007669"/>
    <property type="project" value="UniProtKB-KW"/>
</dbReference>
<evidence type="ECO:0000259" key="7">
    <source>
        <dbReference type="PROSITE" id="PS51194"/>
    </source>
</evidence>
<protein>
    <submittedName>
        <fullName evidence="8">ATP-dependent helicase HrpA</fullName>
    </submittedName>
</protein>